<dbReference type="PROSITE" id="PS00061">
    <property type="entry name" value="ADH_SHORT"/>
    <property type="match status" value="1"/>
</dbReference>
<protein>
    <submittedName>
        <fullName evidence="3">Short-chain dehydrogenase/reductase SDR</fullName>
    </submittedName>
</protein>
<dbReference type="PANTHER" id="PTHR43669">
    <property type="entry name" value="5-KETO-D-GLUCONATE 5-REDUCTASE"/>
    <property type="match status" value="1"/>
</dbReference>
<dbReference type="EMBL" id="CP000699">
    <property type="protein sequence ID" value="ABQ69984.1"/>
    <property type="molecule type" value="Genomic_DNA"/>
</dbReference>
<evidence type="ECO:0000256" key="2">
    <source>
        <dbReference type="ARBA" id="ARBA00023002"/>
    </source>
</evidence>
<dbReference type="PANTHER" id="PTHR43669:SF3">
    <property type="entry name" value="ALCOHOL DEHYDROGENASE, PUTATIVE (AFU_ORTHOLOGUE AFUA_3G03445)-RELATED"/>
    <property type="match status" value="1"/>
</dbReference>
<comment type="similarity">
    <text evidence="1">Belongs to the short-chain dehydrogenases/reductases (SDR) family.</text>
</comment>
<keyword evidence="4" id="KW-1185">Reference proteome</keyword>
<gene>
    <name evidence="3" type="ordered locus">Swit_3638</name>
</gene>
<proteinExistence type="inferred from homology"/>
<evidence type="ECO:0000256" key="1">
    <source>
        <dbReference type="ARBA" id="ARBA00006484"/>
    </source>
</evidence>
<sequence length="265" mass="27847">MPASAGMTKERRGEDMDRLQDKAILIAGASANIGAATAIRLAGEGARVMLGARSPDRIGAVADQIRAKGGQAETVCFDATDDASIAAMVAQAADRFGGLDGMFVNMAELTLHKVDTDAVSVPLEVFDKAVAVNLRGHLLCARHAVPLLVERGGGSIVFTSSSAAFMGRDRGISYTVTKHALTALMRHVATTWGKQGVRSNIVSPGLVLSEKNRNHPEMDKVLANTPSPRLGEPEDLAAVVAMLMSSDGEWINGQILCVDGGVVMR</sequence>
<evidence type="ECO:0000313" key="4">
    <source>
        <dbReference type="Proteomes" id="UP000001989"/>
    </source>
</evidence>
<dbReference type="PRINTS" id="PR00081">
    <property type="entry name" value="GDHRDH"/>
</dbReference>
<dbReference type="AlphaFoldDB" id="A0A9J9HEJ1"/>
<organism evidence="3 4">
    <name type="scientific">Rhizorhabdus wittichii (strain DSM 6014 / CCUG 31198 / JCM 15750 / NBRC 105917 / EY 4224 / RW1)</name>
    <name type="common">Sphingomonas wittichii</name>
    <dbReference type="NCBI Taxonomy" id="392499"/>
    <lineage>
        <taxon>Bacteria</taxon>
        <taxon>Pseudomonadati</taxon>
        <taxon>Pseudomonadota</taxon>
        <taxon>Alphaproteobacteria</taxon>
        <taxon>Sphingomonadales</taxon>
        <taxon>Sphingomonadaceae</taxon>
        <taxon>Rhizorhabdus</taxon>
    </lineage>
</organism>
<dbReference type="GO" id="GO:0016491">
    <property type="term" value="F:oxidoreductase activity"/>
    <property type="evidence" value="ECO:0007669"/>
    <property type="project" value="UniProtKB-KW"/>
</dbReference>
<dbReference type="InterPro" id="IPR002347">
    <property type="entry name" value="SDR_fam"/>
</dbReference>
<keyword evidence="2" id="KW-0560">Oxidoreductase</keyword>
<dbReference type="SUPFAM" id="SSF51735">
    <property type="entry name" value="NAD(P)-binding Rossmann-fold domains"/>
    <property type="match status" value="1"/>
</dbReference>
<dbReference type="KEGG" id="swi:Swit_3638"/>
<dbReference type="Proteomes" id="UP000001989">
    <property type="component" value="Chromosome"/>
</dbReference>
<evidence type="ECO:0000313" key="3">
    <source>
        <dbReference type="EMBL" id="ABQ69984.1"/>
    </source>
</evidence>
<accession>A0A9J9HEJ1</accession>
<dbReference type="CDD" id="cd05233">
    <property type="entry name" value="SDR_c"/>
    <property type="match status" value="1"/>
</dbReference>
<reference evidence="3 4" key="1">
    <citation type="journal article" date="2010" name="J. Bacteriol.">
        <title>Genome sequence of the dioxin-mineralizing bacterium Sphingomonas wittichii RW1.</title>
        <authorList>
            <person name="Miller T.R."/>
            <person name="Delcher A.L."/>
            <person name="Salzberg S.L."/>
            <person name="Saunders E."/>
            <person name="Detter J.C."/>
            <person name="Halden R.U."/>
        </authorList>
    </citation>
    <scope>NUCLEOTIDE SEQUENCE [LARGE SCALE GENOMIC DNA]</scope>
    <source>
        <strain evidence="4">DSM 6014 / CCUG 31198 / JCM 15750 / NBRC 105917 / EY 4224 / RW1</strain>
    </source>
</reference>
<dbReference type="Pfam" id="PF13561">
    <property type="entry name" value="adh_short_C2"/>
    <property type="match status" value="1"/>
</dbReference>
<name>A0A9J9HEJ1_RHIWR</name>
<dbReference type="InterPro" id="IPR020904">
    <property type="entry name" value="Sc_DH/Rdtase_CS"/>
</dbReference>
<dbReference type="Gene3D" id="3.40.50.720">
    <property type="entry name" value="NAD(P)-binding Rossmann-like Domain"/>
    <property type="match status" value="1"/>
</dbReference>
<dbReference type="FunFam" id="3.40.50.720:FF:000084">
    <property type="entry name" value="Short-chain dehydrogenase reductase"/>
    <property type="match status" value="1"/>
</dbReference>
<dbReference type="InterPro" id="IPR036291">
    <property type="entry name" value="NAD(P)-bd_dom_sf"/>
</dbReference>